<comment type="caution">
    <text evidence="5">The sequence shown here is derived from an EMBL/GenBank/DDBJ whole genome shotgun (WGS) entry which is preliminary data.</text>
</comment>
<feature type="transmembrane region" description="Helical" evidence="2">
    <location>
        <begin position="520"/>
        <end position="542"/>
    </location>
</feature>
<dbReference type="CDD" id="cd06850">
    <property type="entry name" value="biotinyl_domain"/>
    <property type="match status" value="1"/>
</dbReference>
<evidence type="ECO:0000313" key="5">
    <source>
        <dbReference type="EMBL" id="MCA9755480.1"/>
    </source>
</evidence>
<dbReference type="NCBIfam" id="TIGR02123">
    <property type="entry name" value="TRAP_fused"/>
    <property type="match status" value="1"/>
</dbReference>
<feature type="transmembrane region" description="Helical" evidence="2">
    <location>
        <begin position="579"/>
        <end position="609"/>
    </location>
</feature>
<keyword evidence="2" id="KW-0812">Transmembrane</keyword>
<keyword evidence="2" id="KW-1133">Transmembrane helix</keyword>
<feature type="transmembrane region" description="Helical" evidence="2">
    <location>
        <begin position="280"/>
        <end position="311"/>
    </location>
</feature>
<feature type="transmembrane region" description="Helical" evidence="2">
    <location>
        <begin position="242"/>
        <end position="260"/>
    </location>
</feature>
<dbReference type="AlphaFoldDB" id="A0A956SCK9"/>
<evidence type="ECO:0000256" key="2">
    <source>
        <dbReference type="SAM" id="Phobius"/>
    </source>
</evidence>
<evidence type="ECO:0000259" key="3">
    <source>
        <dbReference type="Pfam" id="PF00364"/>
    </source>
</evidence>
<protein>
    <submittedName>
        <fullName evidence="5">TRAP transporter fused permease subunit</fullName>
    </submittedName>
</protein>
<dbReference type="PANTHER" id="PTHR43849">
    <property type="entry name" value="BLL3936 PROTEIN"/>
    <property type="match status" value="1"/>
</dbReference>
<feature type="transmembrane region" description="Helical" evidence="2">
    <location>
        <begin position="98"/>
        <end position="117"/>
    </location>
</feature>
<dbReference type="EMBL" id="JAGQHS010000023">
    <property type="protein sequence ID" value="MCA9755480.1"/>
    <property type="molecule type" value="Genomic_DNA"/>
</dbReference>
<feature type="transmembrane region" description="Helical" evidence="2">
    <location>
        <begin position="775"/>
        <end position="808"/>
    </location>
</feature>
<feature type="transmembrane region" description="Helical" evidence="2">
    <location>
        <begin position="548"/>
        <end position="572"/>
    </location>
</feature>
<proteinExistence type="predicted"/>
<organism evidence="5 6">
    <name type="scientific">Eiseniibacteriota bacterium</name>
    <dbReference type="NCBI Taxonomy" id="2212470"/>
    <lineage>
        <taxon>Bacteria</taxon>
        <taxon>Candidatus Eiseniibacteriota</taxon>
    </lineage>
</organism>
<name>A0A956SCK9_UNCEI</name>
<feature type="transmembrane region" description="Helical" evidence="2">
    <location>
        <begin position="74"/>
        <end position="92"/>
    </location>
</feature>
<feature type="transmembrane region" description="Helical" evidence="2">
    <location>
        <begin position="377"/>
        <end position="402"/>
    </location>
</feature>
<evidence type="ECO:0000256" key="1">
    <source>
        <dbReference type="SAM" id="MobiDB-lite"/>
    </source>
</evidence>
<dbReference type="InterPro" id="IPR011853">
    <property type="entry name" value="TRAP_DctM-Dct_fused"/>
</dbReference>
<feature type="transmembrane region" description="Helical" evidence="2">
    <location>
        <begin position="644"/>
        <end position="663"/>
    </location>
</feature>
<sequence>MSDTPPDDRDDLPGDEPGALPEDEKLKELLEKDAKTGRTPTGLWHWIIAALGAFMVGFYFYTAGVASVATQFHLGVYVFITYVLVFLVYPAGRSWVRYLLSFLVGFGATAAVASRFFTRVTEEGLKVQDFNAFHAWFDAPNVARSSEGFGAGIAALGSLWPLFLGGIVIGTALFFIDRWLERRFPRNPVLTDVLLALTAASVVLYWILQFEDLNYRAGAETHFDGMISIIGIILSIEVCRRVLGWAMTLIGLSMLGYAYYGPYLPDVIAHRGFGFERLCTSLFLTVNGVFGVMASVLATYVILFIFFGAFLQKSGAGRFFIDLPMALAGRSTGGPAKVAVMASALFGSVSGSAIANTVSTGAFTIPLMKRAGFKPHVAGAIEPAASIGGMFMPPIMGAGGFLMAELTETPYHHIMAIAIFPAILYFFSVFCMIHFEAKKHKIEGHVPDDLPHWTIVLKREWYYSLPLIVITVLMIIGRSPGYSAFWATISCIVISWIRKETRMGIPEIWDAILTGARNTLIIGATLGVIGIIVGTISLTGIGLKFSDIIISLANGNLLAALLLVGLASLVLGMGVPVTAAYLITAVLAVPPLTEMGVVLIAAHMIVYWFSQDSNITPPVCVAAYAGAAIAGSDPWKTGWTSFKFAKLLYVMPVLFAFTPSILFEGKAILAPEMEDAIMGGMVTKVHVAPGDEIQKGTEIMTVMDGETPKTITAARDGKIKEILVDPGTFVSGGTHVAETSALPHRIFSSMFSAVLGTIAFSALTMLYLIRKTNLIEWLLLAVATVLLYWPGFVTDGLGILLVVLVWFLQRNKNKKDALTAVPA</sequence>
<feature type="transmembrane region" description="Helical" evidence="2">
    <location>
        <begin position="414"/>
        <end position="435"/>
    </location>
</feature>
<feature type="domain" description="TRAP C4-dicarboxylate transport system permease DctM subunit" evidence="4">
    <location>
        <begin position="231"/>
        <end position="660"/>
    </location>
</feature>
<evidence type="ECO:0000313" key="6">
    <source>
        <dbReference type="Proteomes" id="UP000739538"/>
    </source>
</evidence>
<feature type="domain" description="Lipoyl-binding" evidence="3">
    <location>
        <begin position="668"/>
        <end position="737"/>
    </location>
</feature>
<dbReference type="Pfam" id="PF06808">
    <property type="entry name" value="DctM"/>
    <property type="match status" value="1"/>
</dbReference>
<feature type="transmembrane region" description="Helical" evidence="2">
    <location>
        <begin position="483"/>
        <end position="499"/>
    </location>
</feature>
<accession>A0A956SCK9</accession>
<evidence type="ECO:0000259" key="4">
    <source>
        <dbReference type="Pfam" id="PF06808"/>
    </source>
</evidence>
<feature type="transmembrane region" description="Helical" evidence="2">
    <location>
        <begin position="750"/>
        <end position="769"/>
    </location>
</feature>
<keyword evidence="2" id="KW-0472">Membrane</keyword>
<reference evidence="5" key="2">
    <citation type="journal article" date="2021" name="Microbiome">
        <title>Successional dynamics and alternative stable states in a saline activated sludge microbial community over 9 years.</title>
        <authorList>
            <person name="Wang Y."/>
            <person name="Ye J."/>
            <person name="Ju F."/>
            <person name="Liu L."/>
            <person name="Boyd J.A."/>
            <person name="Deng Y."/>
            <person name="Parks D.H."/>
            <person name="Jiang X."/>
            <person name="Yin X."/>
            <person name="Woodcroft B.J."/>
            <person name="Tyson G.W."/>
            <person name="Hugenholtz P."/>
            <person name="Polz M.F."/>
            <person name="Zhang T."/>
        </authorList>
    </citation>
    <scope>NUCLEOTIDE SEQUENCE</scope>
    <source>
        <strain evidence="5">HKST-UBA02</strain>
    </source>
</reference>
<reference evidence="5" key="1">
    <citation type="submission" date="2020-04" db="EMBL/GenBank/DDBJ databases">
        <authorList>
            <person name="Zhang T."/>
        </authorList>
    </citation>
    <scope>NUCLEOTIDE SEQUENCE</scope>
    <source>
        <strain evidence="5">HKST-UBA02</strain>
    </source>
</reference>
<dbReference type="InterPro" id="IPR010656">
    <property type="entry name" value="DctM"/>
</dbReference>
<feature type="transmembrane region" description="Helical" evidence="2">
    <location>
        <begin position="461"/>
        <end position="477"/>
    </location>
</feature>
<feature type="region of interest" description="Disordered" evidence="1">
    <location>
        <begin position="1"/>
        <end position="23"/>
    </location>
</feature>
<feature type="transmembrane region" description="Helical" evidence="2">
    <location>
        <begin position="43"/>
        <end position="62"/>
    </location>
</feature>
<feature type="transmembrane region" description="Helical" evidence="2">
    <location>
        <begin position="188"/>
        <end position="208"/>
    </location>
</feature>
<dbReference type="Gene3D" id="2.40.50.100">
    <property type="match status" value="1"/>
</dbReference>
<gene>
    <name evidence="5" type="ORF">KDA27_06740</name>
</gene>
<dbReference type="SUPFAM" id="SSF51230">
    <property type="entry name" value="Single hybrid motif"/>
    <property type="match status" value="1"/>
</dbReference>
<dbReference type="PANTHER" id="PTHR43849:SF2">
    <property type="entry name" value="BLL3936 PROTEIN"/>
    <property type="match status" value="1"/>
</dbReference>
<dbReference type="Proteomes" id="UP000739538">
    <property type="component" value="Unassembled WGS sequence"/>
</dbReference>
<dbReference type="InterPro" id="IPR011053">
    <property type="entry name" value="Single_hybrid_motif"/>
</dbReference>
<dbReference type="InterPro" id="IPR000089">
    <property type="entry name" value="Biotin_lipoyl"/>
</dbReference>
<feature type="transmembrane region" description="Helical" evidence="2">
    <location>
        <begin position="153"/>
        <end position="176"/>
    </location>
</feature>
<dbReference type="Pfam" id="PF00364">
    <property type="entry name" value="Biotin_lipoyl"/>
    <property type="match status" value="1"/>
</dbReference>